<dbReference type="KEGG" id="nev:NTE_00892"/>
<evidence type="ECO:0000256" key="4">
    <source>
        <dbReference type="ARBA" id="ARBA00022989"/>
    </source>
</evidence>
<feature type="transmembrane region" description="Helical" evidence="6">
    <location>
        <begin position="202"/>
        <end position="221"/>
    </location>
</feature>
<feature type="transmembrane region" description="Helical" evidence="6">
    <location>
        <begin position="133"/>
        <end position="150"/>
    </location>
</feature>
<evidence type="ECO:0000256" key="2">
    <source>
        <dbReference type="ARBA" id="ARBA00022475"/>
    </source>
</evidence>
<comment type="subcellular location">
    <subcellularLocation>
        <location evidence="1">Cell membrane</location>
        <topology evidence="1">Multi-pass membrane protein</topology>
    </subcellularLocation>
</comment>
<dbReference type="Pfam" id="PF13520">
    <property type="entry name" value="AA_permease_2"/>
    <property type="match status" value="1"/>
</dbReference>
<feature type="transmembrane region" description="Helical" evidence="6">
    <location>
        <begin position="242"/>
        <end position="268"/>
    </location>
</feature>
<dbReference type="GO" id="GO:0005886">
    <property type="term" value="C:plasma membrane"/>
    <property type="evidence" value="ECO:0007669"/>
    <property type="project" value="UniProtKB-SubCell"/>
</dbReference>
<organism evidence="7 8">
    <name type="scientific">Candidatus Nitrososphaera evergladensis SR1</name>
    <dbReference type="NCBI Taxonomy" id="1459636"/>
    <lineage>
        <taxon>Archaea</taxon>
        <taxon>Nitrososphaerota</taxon>
        <taxon>Nitrososphaeria</taxon>
        <taxon>Nitrososphaerales</taxon>
        <taxon>Nitrososphaeraceae</taxon>
        <taxon>Nitrososphaera</taxon>
    </lineage>
</organism>
<accession>A0A075MP28</accession>
<protein>
    <submittedName>
        <fullName evidence="7">Amino acid/polyamine/organocation transporter, APC superfamily</fullName>
    </submittedName>
</protein>
<name>A0A075MP28_9ARCH</name>
<dbReference type="HOGENOM" id="CLU_007946_15_12_2"/>
<feature type="transmembrane region" description="Helical" evidence="6">
    <location>
        <begin position="404"/>
        <end position="422"/>
    </location>
</feature>
<evidence type="ECO:0000256" key="5">
    <source>
        <dbReference type="ARBA" id="ARBA00023136"/>
    </source>
</evidence>
<feature type="transmembrane region" description="Helical" evidence="6">
    <location>
        <begin position="428"/>
        <end position="447"/>
    </location>
</feature>
<evidence type="ECO:0000256" key="3">
    <source>
        <dbReference type="ARBA" id="ARBA00022692"/>
    </source>
</evidence>
<feature type="transmembrane region" description="Helical" evidence="6">
    <location>
        <begin position="364"/>
        <end position="384"/>
    </location>
</feature>
<feature type="transmembrane region" description="Helical" evidence="6">
    <location>
        <begin position="339"/>
        <end position="358"/>
    </location>
</feature>
<feature type="transmembrane region" description="Helical" evidence="6">
    <location>
        <begin position="162"/>
        <end position="182"/>
    </location>
</feature>
<feature type="transmembrane region" description="Helical" evidence="6">
    <location>
        <begin position="20"/>
        <end position="40"/>
    </location>
</feature>
<evidence type="ECO:0000256" key="1">
    <source>
        <dbReference type="ARBA" id="ARBA00004651"/>
    </source>
</evidence>
<dbReference type="GeneID" id="41596732"/>
<dbReference type="Proteomes" id="UP000028194">
    <property type="component" value="Chromosome"/>
</dbReference>
<dbReference type="PIRSF" id="PIRSF006060">
    <property type="entry name" value="AA_transporter"/>
    <property type="match status" value="1"/>
</dbReference>
<dbReference type="InterPro" id="IPR050367">
    <property type="entry name" value="APC_superfamily"/>
</dbReference>
<dbReference type="RefSeq" id="WP_148699831.1">
    <property type="nucleotide sequence ID" value="NZ_CP007174.1"/>
</dbReference>
<dbReference type="EMBL" id="CP007174">
    <property type="protein sequence ID" value="AIF82968.1"/>
    <property type="molecule type" value="Genomic_DNA"/>
</dbReference>
<evidence type="ECO:0000313" key="8">
    <source>
        <dbReference type="Proteomes" id="UP000028194"/>
    </source>
</evidence>
<dbReference type="PANTHER" id="PTHR42770">
    <property type="entry name" value="AMINO ACID TRANSPORTER-RELATED"/>
    <property type="match status" value="1"/>
</dbReference>
<keyword evidence="2" id="KW-1003">Cell membrane</keyword>
<dbReference type="eggNOG" id="arCOG00009">
    <property type="taxonomic scope" value="Archaea"/>
</dbReference>
<dbReference type="InterPro" id="IPR002293">
    <property type="entry name" value="AA/rel_permease1"/>
</dbReference>
<gene>
    <name evidence="7" type="ORF">NTE_00892</name>
</gene>
<keyword evidence="5 6" id="KW-0472">Membrane</keyword>
<sequence>MTGIELKKTSDLRLKQSISLFQAIMYGTGLILGAGIYVLIGDVAGIAGNAMWISFALAAAIATFTGLSYAEMTSIFPKSAAEYVFVKNAFGNNLLAFVSGWLIVFVAVVSAAAVAIGFSSYLDALLPGLDRSVSAILLVAVLSGVNFVGIRESMWMNTTFALIEIAGLAIIICAGLFLASPAATDYFEMPPEVTSSSPSSSFPLALAAIVSAAGLAFFAYFGFENLANISEETKNARKAIPIALVVSIAITTGIYILVAVSAVAIVGWEGLSSTNAPLTFAAEKVFGKAGTVILSSIALFATSNTVLMMLISGSRILFGMATDNALPSSLSEIHPRTKTPFRAIITIMVLTIGVMATSSGRIDAVAKVAVFGIFMVYVFVNLSLIRLRYKQPEMKRPFRSPWSIGKFPVLAGIGIVTSIAMLTQFDLVTVVAGTGAAVSGAVAYEVLKRKYRLPCRNGKD</sequence>
<keyword evidence="4 6" id="KW-1133">Transmembrane helix</keyword>
<keyword evidence="3 6" id="KW-0812">Transmembrane</keyword>
<evidence type="ECO:0000256" key="6">
    <source>
        <dbReference type="SAM" id="Phobius"/>
    </source>
</evidence>
<dbReference type="PANTHER" id="PTHR42770:SF11">
    <property type="entry name" value="INNER MEMBRANE TRANSPORT PROTEIN YBAT"/>
    <property type="match status" value="1"/>
</dbReference>
<dbReference type="Gene3D" id="1.20.1740.10">
    <property type="entry name" value="Amino acid/polyamine transporter I"/>
    <property type="match status" value="1"/>
</dbReference>
<dbReference type="GO" id="GO:0022857">
    <property type="term" value="F:transmembrane transporter activity"/>
    <property type="evidence" value="ECO:0007669"/>
    <property type="project" value="InterPro"/>
</dbReference>
<proteinExistence type="predicted"/>
<dbReference type="OrthoDB" id="43026at2157"/>
<evidence type="ECO:0000313" key="7">
    <source>
        <dbReference type="EMBL" id="AIF82968.1"/>
    </source>
</evidence>
<dbReference type="STRING" id="1459636.NTE_00892"/>
<dbReference type="AlphaFoldDB" id="A0A075MP28"/>
<feature type="transmembrane region" description="Helical" evidence="6">
    <location>
        <begin position="52"/>
        <end position="72"/>
    </location>
</feature>
<feature type="transmembrane region" description="Helical" evidence="6">
    <location>
        <begin position="93"/>
        <end position="121"/>
    </location>
</feature>
<keyword evidence="8" id="KW-1185">Reference proteome</keyword>
<reference evidence="7 8" key="1">
    <citation type="journal article" date="2014" name="PLoS ONE">
        <title>Genome Sequence of Candidatus Nitrososphaera evergladensis from Group I.1b Enriched from Everglades Soil Reveals Novel Genomic Features of the Ammonia-Oxidizing Archaea.</title>
        <authorList>
            <person name="Zhalnina K.V."/>
            <person name="Dias R."/>
            <person name="Leonard M.T."/>
            <person name="Dorr de Quadros P."/>
            <person name="Camargo F.A."/>
            <person name="Drew J.C."/>
            <person name="Farmerie W.G."/>
            <person name="Daroub S.H."/>
            <person name="Triplett E.W."/>
        </authorList>
    </citation>
    <scope>NUCLEOTIDE SEQUENCE [LARGE SCALE GENOMIC DNA]</scope>
    <source>
        <strain evidence="7 8">SR1</strain>
    </source>
</reference>
<feature type="transmembrane region" description="Helical" evidence="6">
    <location>
        <begin position="293"/>
        <end position="318"/>
    </location>
</feature>